<name>A0A509EAD1_9HYPH</name>
<dbReference type="AlphaFoldDB" id="A0A509EAD1"/>
<dbReference type="EMBL" id="CABFPH010000011">
    <property type="protein sequence ID" value="VUD70654.1"/>
    <property type="molecule type" value="Genomic_DNA"/>
</dbReference>
<dbReference type="PANTHER" id="PTHR30349">
    <property type="entry name" value="PHAGE INTEGRASE-RELATED"/>
    <property type="match status" value="1"/>
</dbReference>
<dbReference type="InterPro" id="IPR011010">
    <property type="entry name" value="DNA_brk_join_enz"/>
</dbReference>
<evidence type="ECO:0000256" key="2">
    <source>
        <dbReference type="ARBA" id="ARBA00023172"/>
    </source>
</evidence>
<keyword evidence="1" id="KW-0229">DNA integration</keyword>
<keyword evidence="5" id="KW-1185">Reference proteome</keyword>
<dbReference type="SUPFAM" id="SSF56349">
    <property type="entry name" value="DNA breaking-rejoining enzymes"/>
    <property type="match status" value="1"/>
</dbReference>
<dbReference type="PROSITE" id="PS51898">
    <property type="entry name" value="TYR_RECOMBINASE"/>
    <property type="match status" value="1"/>
</dbReference>
<organism evidence="4 5">
    <name type="scientific">Methylobacterium symbioticum</name>
    <dbReference type="NCBI Taxonomy" id="2584084"/>
    <lineage>
        <taxon>Bacteria</taxon>
        <taxon>Pseudomonadati</taxon>
        <taxon>Pseudomonadota</taxon>
        <taxon>Alphaproteobacteria</taxon>
        <taxon>Hyphomicrobiales</taxon>
        <taxon>Methylobacteriaceae</taxon>
        <taxon>Methylobacterium</taxon>
    </lineage>
</organism>
<accession>A0A509EAD1</accession>
<evidence type="ECO:0000313" key="4">
    <source>
        <dbReference type="EMBL" id="VUD70654.1"/>
    </source>
</evidence>
<protein>
    <submittedName>
        <fullName evidence="4">Tyrosine recombinase XerC</fullName>
    </submittedName>
</protein>
<keyword evidence="2" id="KW-0233">DNA recombination</keyword>
<dbReference type="InterPro" id="IPR013762">
    <property type="entry name" value="Integrase-like_cat_sf"/>
</dbReference>
<dbReference type="GO" id="GO:0006310">
    <property type="term" value="P:DNA recombination"/>
    <property type="evidence" value="ECO:0007669"/>
    <property type="project" value="UniProtKB-KW"/>
</dbReference>
<evidence type="ECO:0000313" key="5">
    <source>
        <dbReference type="Proteomes" id="UP000410984"/>
    </source>
</evidence>
<dbReference type="PANTHER" id="PTHR30349:SF64">
    <property type="entry name" value="PROPHAGE INTEGRASE INTD-RELATED"/>
    <property type="match status" value="1"/>
</dbReference>
<proteinExistence type="predicted"/>
<dbReference type="GO" id="GO:0015074">
    <property type="term" value="P:DNA integration"/>
    <property type="evidence" value="ECO:0007669"/>
    <property type="project" value="UniProtKB-KW"/>
</dbReference>
<dbReference type="InterPro" id="IPR002104">
    <property type="entry name" value="Integrase_catalytic"/>
</dbReference>
<dbReference type="Proteomes" id="UP000410984">
    <property type="component" value="Unassembled WGS sequence"/>
</dbReference>
<reference evidence="4 5" key="1">
    <citation type="submission" date="2019-06" db="EMBL/GenBank/DDBJ databases">
        <authorList>
            <person name="Rodrigo-Torres L."/>
            <person name="Arahal R. D."/>
            <person name="Lucena T."/>
        </authorList>
    </citation>
    <scope>NUCLEOTIDE SEQUENCE [LARGE SCALE GENOMIC DNA]</scope>
    <source>
        <strain evidence="4 5">SB0023/3</strain>
    </source>
</reference>
<dbReference type="GO" id="GO:0003677">
    <property type="term" value="F:DNA binding"/>
    <property type="evidence" value="ECO:0007669"/>
    <property type="project" value="InterPro"/>
</dbReference>
<dbReference type="InterPro" id="IPR050090">
    <property type="entry name" value="Tyrosine_recombinase_XerCD"/>
</dbReference>
<dbReference type="Pfam" id="PF00589">
    <property type="entry name" value="Phage_integrase"/>
    <property type="match status" value="1"/>
</dbReference>
<dbReference type="CDD" id="cd00796">
    <property type="entry name" value="INT_Rci_Hp1_C"/>
    <property type="match status" value="1"/>
</dbReference>
<evidence type="ECO:0000256" key="1">
    <source>
        <dbReference type="ARBA" id="ARBA00022908"/>
    </source>
</evidence>
<feature type="domain" description="Tyr recombinase" evidence="3">
    <location>
        <begin position="124"/>
        <end position="308"/>
    </location>
</feature>
<sequence length="331" mass="37057">MRARRGRSRGLTFDDAVERYWIEVSHACASPRKELNDLARLATAIGPTTPLAAINDDFVAQLVLKRRQDFVKGDPRRGRISPAQVNRSTTQLLRRILTRARVAWKQTLPEEPNWRAHMLAEPKGRVRELRYDEEGRLGAAERDDYRAPRLFAQLTGLRRREIAGLTWDQVDFGAETISVVGKGDKPHVLPITDELRALLEPLRAHHPAAVFTYVAQRSRKVPKSGHRVVRGQRYPITYEGLGTQLGRTFAKAGLKDFRIHDLRHTAATRTLRATGNLRIVQQLLNHASPTMTARYAHADLTDLREAMAAAASDTARRLEAAGVQGGPSATP</sequence>
<dbReference type="Gene3D" id="1.10.443.10">
    <property type="entry name" value="Intergrase catalytic core"/>
    <property type="match status" value="1"/>
</dbReference>
<gene>
    <name evidence="4" type="primary">xerC_1</name>
    <name evidence="4" type="ORF">MET9862_01226</name>
</gene>
<evidence type="ECO:0000259" key="3">
    <source>
        <dbReference type="PROSITE" id="PS51898"/>
    </source>
</evidence>